<evidence type="ECO:0000256" key="1">
    <source>
        <dbReference type="SAM" id="MobiDB-lite"/>
    </source>
</evidence>
<reference evidence="2" key="1">
    <citation type="journal article" date="2020" name="bioRxiv">
        <title>Hybrid origin of Populus tomentosa Carr. identified through genome sequencing and phylogenomic analysis.</title>
        <authorList>
            <person name="An X."/>
            <person name="Gao K."/>
            <person name="Chen Z."/>
            <person name="Li J."/>
            <person name="Yang X."/>
            <person name="Yang X."/>
            <person name="Zhou J."/>
            <person name="Guo T."/>
            <person name="Zhao T."/>
            <person name="Huang S."/>
            <person name="Miao D."/>
            <person name="Khan W.U."/>
            <person name="Rao P."/>
            <person name="Ye M."/>
            <person name="Lei B."/>
            <person name="Liao W."/>
            <person name="Wang J."/>
            <person name="Ji L."/>
            <person name="Li Y."/>
            <person name="Guo B."/>
            <person name="Mustafa N.S."/>
            <person name="Li S."/>
            <person name="Yun Q."/>
            <person name="Keller S.R."/>
            <person name="Mao J."/>
            <person name="Zhang R."/>
            <person name="Strauss S.H."/>
        </authorList>
    </citation>
    <scope>NUCLEOTIDE SEQUENCE</scope>
    <source>
        <strain evidence="2">GM15</strain>
        <tissue evidence="2">Leaf</tissue>
    </source>
</reference>
<keyword evidence="3" id="KW-1185">Reference proteome</keyword>
<feature type="region of interest" description="Disordered" evidence="1">
    <location>
        <begin position="130"/>
        <end position="161"/>
    </location>
</feature>
<sequence length="217" mass="24126">MGKKRKSIATSLDEVDRTMYASFCSAANSLSQLYTQSMNHQKLSFQAGERQGLEKLYQWIWRQQEGGSRVATVDIINYIQDYTLATLEEIGVWNELDYCGEEPSMSPRTPHQHQTSQPIPFTNSTFLVSSGSSGLTATAQGTRSEHCDQQPKNTVFSNALSSPIRRSLQNYHITQGGYCPQGGSPSGNGTRNNEPNFLQHQNRDPNPPSSNDSSMDI</sequence>
<gene>
    <name evidence="2" type="ORF">POTOM_021723</name>
</gene>
<dbReference type="PANTHER" id="PTHR33675:SF10">
    <property type="entry name" value="NUCLEAR RECEPTOR FAMILY 2 GROUP C PROTEIN"/>
    <property type="match status" value="1"/>
</dbReference>
<evidence type="ECO:0008006" key="4">
    <source>
        <dbReference type="Google" id="ProtNLM"/>
    </source>
</evidence>
<dbReference type="EMBL" id="JAAWWB010000010">
    <property type="protein sequence ID" value="KAG6774370.1"/>
    <property type="molecule type" value="Genomic_DNA"/>
</dbReference>
<evidence type="ECO:0000313" key="3">
    <source>
        <dbReference type="Proteomes" id="UP000886885"/>
    </source>
</evidence>
<feature type="compositionally biased region" description="Polar residues" evidence="1">
    <location>
        <begin position="130"/>
        <end position="142"/>
    </location>
</feature>
<feature type="compositionally biased region" description="Polar residues" evidence="1">
    <location>
        <begin position="150"/>
        <end position="161"/>
    </location>
</feature>
<proteinExistence type="predicted"/>
<accession>A0A8X8A4I4</accession>
<dbReference type="InterPro" id="IPR016549">
    <property type="entry name" value="UCP009193"/>
</dbReference>
<dbReference type="PIRSF" id="PIRSF009193">
    <property type="entry name" value="UCP009193"/>
    <property type="match status" value="1"/>
</dbReference>
<organism evidence="2 3">
    <name type="scientific">Populus tomentosa</name>
    <name type="common">Chinese white poplar</name>
    <dbReference type="NCBI Taxonomy" id="118781"/>
    <lineage>
        <taxon>Eukaryota</taxon>
        <taxon>Viridiplantae</taxon>
        <taxon>Streptophyta</taxon>
        <taxon>Embryophyta</taxon>
        <taxon>Tracheophyta</taxon>
        <taxon>Spermatophyta</taxon>
        <taxon>Magnoliopsida</taxon>
        <taxon>eudicotyledons</taxon>
        <taxon>Gunneridae</taxon>
        <taxon>Pentapetalae</taxon>
        <taxon>rosids</taxon>
        <taxon>fabids</taxon>
        <taxon>Malpighiales</taxon>
        <taxon>Salicaceae</taxon>
        <taxon>Saliceae</taxon>
        <taxon>Populus</taxon>
    </lineage>
</organism>
<dbReference type="OrthoDB" id="755598at2759"/>
<dbReference type="PANTHER" id="PTHR33675">
    <property type="entry name" value="NUCLEAR RECEPTOR FAMILY 2 GROUP C PROTEIN"/>
    <property type="match status" value="1"/>
</dbReference>
<evidence type="ECO:0000313" key="2">
    <source>
        <dbReference type="EMBL" id="KAG6774370.1"/>
    </source>
</evidence>
<name>A0A8X8A4I4_POPTO</name>
<dbReference type="AlphaFoldDB" id="A0A8X8A4I4"/>
<comment type="caution">
    <text evidence="2">The sequence shown here is derived from an EMBL/GenBank/DDBJ whole genome shotgun (WGS) entry which is preliminary data.</text>
</comment>
<dbReference type="Proteomes" id="UP000886885">
    <property type="component" value="Chromosome 5D"/>
</dbReference>
<feature type="region of interest" description="Disordered" evidence="1">
    <location>
        <begin position="174"/>
        <end position="217"/>
    </location>
</feature>
<protein>
    <recommendedName>
        <fullName evidence="4">Holocarboxylase synthetase</fullName>
    </recommendedName>
</protein>
<feature type="compositionally biased region" description="Polar residues" evidence="1">
    <location>
        <begin position="187"/>
        <end position="200"/>
    </location>
</feature>